<feature type="domain" description="RNA polymerase Rpb2" evidence="15">
    <location>
        <begin position="557"/>
        <end position="617"/>
    </location>
</feature>
<dbReference type="GO" id="GO:0003899">
    <property type="term" value="F:DNA-directed RNA polymerase activity"/>
    <property type="evidence" value="ECO:0007669"/>
    <property type="project" value="UniProtKB-EC"/>
</dbReference>
<accession>A0A059F241</accession>
<keyword evidence="5" id="KW-0479">Metal-binding</keyword>
<dbReference type="AlphaFoldDB" id="A0A059F241"/>
<comment type="catalytic activity">
    <reaction evidence="9">
        <text>RNA(n) + a ribonucleoside 5'-triphosphate = RNA(n+1) + diphosphate</text>
        <dbReference type="Rhea" id="RHEA:21248"/>
        <dbReference type="Rhea" id="RHEA-COMP:14527"/>
        <dbReference type="Rhea" id="RHEA-COMP:17342"/>
        <dbReference type="ChEBI" id="CHEBI:33019"/>
        <dbReference type="ChEBI" id="CHEBI:61557"/>
        <dbReference type="ChEBI" id="CHEBI:140395"/>
        <dbReference type="EC" id="2.7.7.6"/>
    </reaction>
</comment>
<dbReference type="InterPro" id="IPR007120">
    <property type="entry name" value="DNA-dir_RNAP_su2_dom"/>
</dbReference>
<reference evidence="17 18" key="2">
    <citation type="submission" date="2014-03" db="EMBL/GenBank/DDBJ databases">
        <title>The Genome Sequence of Anncaliia algerae insect isolate PRA339.</title>
        <authorList>
            <consortium name="The Broad Institute Genome Sequencing Platform"/>
            <consortium name="The Broad Institute Genome Sequencing Center for Infectious Disease"/>
            <person name="Cuomo C."/>
            <person name="Becnel J."/>
            <person name="Sanscrainte N."/>
            <person name="Walker B."/>
            <person name="Young S.K."/>
            <person name="Zeng Q."/>
            <person name="Gargeya S."/>
            <person name="Fitzgerald M."/>
            <person name="Haas B."/>
            <person name="Abouelleil A."/>
            <person name="Alvarado L."/>
            <person name="Arachchi H.M."/>
            <person name="Berlin A.M."/>
            <person name="Chapman S.B."/>
            <person name="Dewar J."/>
            <person name="Goldberg J."/>
            <person name="Griggs A."/>
            <person name="Gujja S."/>
            <person name="Hansen M."/>
            <person name="Howarth C."/>
            <person name="Imamovic A."/>
            <person name="Larimer J."/>
            <person name="McCowan C."/>
            <person name="Murphy C."/>
            <person name="Neiman D."/>
            <person name="Pearson M."/>
            <person name="Priest M."/>
            <person name="Roberts A."/>
            <person name="Saif S."/>
            <person name="Shea T."/>
            <person name="Sisk P."/>
            <person name="Sykes S."/>
            <person name="Wortman J."/>
            <person name="Nusbaum C."/>
            <person name="Birren B."/>
        </authorList>
    </citation>
    <scope>NUCLEOTIDE SEQUENCE [LARGE SCALE GENOMIC DNA]</scope>
    <source>
        <strain evidence="17 18">PRA339</strain>
    </source>
</reference>
<dbReference type="InterPro" id="IPR007646">
    <property type="entry name" value="RNA_pol_Rpb2_4"/>
</dbReference>
<feature type="domain" description="RNA polymerase Rpb2" evidence="14">
    <location>
        <begin position="443"/>
        <end position="507"/>
    </location>
</feature>
<dbReference type="PROSITE" id="PS01166">
    <property type="entry name" value="RNA_POL_BETA"/>
    <property type="match status" value="1"/>
</dbReference>
<dbReference type="Pfam" id="PF04560">
    <property type="entry name" value="RNA_pol_Rpb2_7"/>
    <property type="match status" value="1"/>
</dbReference>
<dbReference type="InterPro" id="IPR007645">
    <property type="entry name" value="RNA_pol_Rpb2_3"/>
</dbReference>
<keyword evidence="2 9" id="KW-0240">DNA-directed RNA polymerase</keyword>
<evidence type="ECO:0000256" key="4">
    <source>
        <dbReference type="ARBA" id="ARBA00022695"/>
    </source>
</evidence>
<keyword evidence="7 9" id="KW-0804">Transcription</keyword>
<evidence type="ECO:0000259" key="16">
    <source>
        <dbReference type="Pfam" id="PF04567"/>
    </source>
</evidence>
<keyword evidence="4 9" id="KW-0548">Nucleotidyltransferase</keyword>
<name>A0A059F241_9MICR</name>
<dbReference type="InterPro" id="IPR014724">
    <property type="entry name" value="RNA_pol_RPB2_OB-fold"/>
</dbReference>
<protein>
    <recommendedName>
        <fullName evidence="9">DNA-directed RNA polymerase subunit beta</fullName>
        <ecNumber evidence="9">2.7.7.6</ecNumber>
    </recommendedName>
</protein>
<dbReference type="HOGENOM" id="CLU_000524_5_1_1"/>
<dbReference type="Gene3D" id="3.90.1070.20">
    <property type="match status" value="1"/>
</dbReference>
<feature type="domain" description="RNA polymerase beta subunit protrusion" evidence="13">
    <location>
        <begin position="24"/>
        <end position="134"/>
    </location>
</feature>
<reference evidence="18" key="1">
    <citation type="submission" date="2013-02" db="EMBL/GenBank/DDBJ databases">
        <authorList>
            <consortium name="The Broad Institute Genome Sequencing Platform"/>
            <person name="Cuomo C."/>
            <person name="Becnel J."/>
            <person name="Sanscrainte N."/>
            <person name="Walker B."/>
            <person name="Young S.K."/>
            <person name="Zeng Q."/>
            <person name="Gargeya S."/>
            <person name="Fitzgerald M."/>
            <person name="Haas B."/>
            <person name="Abouelleil A."/>
            <person name="Alvarado L."/>
            <person name="Arachchi H.M."/>
            <person name="Berlin A.M."/>
            <person name="Chapman S.B."/>
            <person name="Dewar J."/>
            <person name="Goldberg J."/>
            <person name="Griggs A."/>
            <person name="Gujja S."/>
            <person name="Hansen M."/>
            <person name="Howarth C."/>
            <person name="Imamovic A."/>
            <person name="Larimer J."/>
            <person name="McCowan C."/>
            <person name="Murphy C."/>
            <person name="Neiman D."/>
            <person name="Pearson M."/>
            <person name="Priest M."/>
            <person name="Roberts A."/>
            <person name="Saif S."/>
            <person name="Shea T."/>
            <person name="Sisk P."/>
            <person name="Sykes S."/>
            <person name="Wortman J."/>
            <person name="Nusbaum C."/>
            <person name="Birren B."/>
        </authorList>
    </citation>
    <scope>NUCLEOTIDE SEQUENCE [LARGE SCALE GENOMIC DNA]</scope>
    <source>
        <strain evidence="18">PRA339</strain>
    </source>
</reference>
<dbReference type="Gene3D" id="2.40.270.10">
    <property type="entry name" value="DNA-directed RNA polymerase, subunit 2, domain 6"/>
    <property type="match status" value="1"/>
</dbReference>
<evidence type="ECO:0000256" key="6">
    <source>
        <dbReference type="ARBA" id="ARBA00022833"/>
    </source>
</evidence>
<dbReference type="InterPro" id="IPR007647">
    <property type="entry name" value="RNA_pol_Rpb2_5"/>
</dbReference>
<evidence type="ECO:0000259" key="15">
    <source>
        <dbReference type="Pfam" id="PF04566"/>
    </source>
</evidence>
<keyword evidence="3 9" id="KW-0808">Transferase</keyword>
<evidence type="ECO:0000259" key="14">
    <source>
        <dbReference type="Pfam" id="PF04565"/>
    </source>
</evidence>
<dbReference type="Pfam" id="PF04565">
    <property type="entry name" value="RNA_pol_Rpb2_3"/>
    <property type="match status" value="1"/>
</dbReference>
<dbReference type="Proteomes" id="UP000030655">
    <property type="component" value="Unassembled WGS sequence"/>
</dbReference>
<keyword evidence="6" id="KW-0862">Zinc</keyword>
<dbReference type="Gene3D" id="3.90.1800.10">
    <property type="entry name" value="RNA polymerase alpha subunit dimerisation domain"/>
    <property type="match status" value="1"/>
</dbReference>
<evidence type="ECO:0000313" key="18">
    <source>
        <dbReference type="Proteomes" id="UP000030655"/>
    </source>
</evidence>
<evidence type="ECO:0000256" key="5">
    <source>
        <dbReference type="ARBA" id="ARBA00022723"/>
    </source>
</evidence>
<dbReference type="VEuPathDB" id="MicrosporidiaDB:H312_01459"/>
<dbReference type="EC" id="2.7.7.6" evidence="9"/>
<evidence type="ECO:0000259" key="11">
    <source>
        <dbReference type="Pfam" id="PF04560"/>
    </source>
</evidence>
<dbReference type="InterPro" id="IPR037033">
    <property type="entry name" value="DNA-dir_RNAP_su2_hyb_sf"/>
</dbReference>
<dbReference type="GO" id="GO:0006351">
    <property type="term" value="P:DNA-templated transcription"/>
    <property type="evidence" value="ECO:0007669"/>
    <property type="project" value="InterPro"/>
</dbReference>
<proteinExistence type="inferred from homology"/>
<evidence type="ECO:0000259" key="12">
    <source>
        <dbReference type="Pfam" id="PF04561"/>
    </source>
</evidence>
<organism evidence="17 18">
    <name type="scientific">Anncaliia algerae PRA339</name>
    <dbReference type="NCBI Taxonomy" id="1288291"/>
    <lineage>
        <taxon>Eukaryota</taxon>
        <taxon>Fungi</taxon>
        <taxon>Fungi incertae sedis</taxon>
        <taxon>Microsporidia</taxon>
        <taxon>Tubulinosematoidea</taxon>
        <taxon>Tubulinosematidae</taxon>
        <taxon>Anncaliia</taxon>
    </lineage>
</organism>
<feature type="domain" description="RNA polymerase Rpb2" evidence="16">
    <location>
        <begin position="640"/>
        <end position="691"/>
    </location>
</feature>
<dbReference type="Pfam" id="PF04561">
    <property type="entry name" value="RNA_pol_Rpb2_2"/>
    <property type="match status" value="1"/>
</dbReference>
<dbReference type="GO" id="GO:0046872">
    <property type="term" value="F:metal ion binding"/>
    <property type="evidence" value="ECO:0007669"/>
    <property type="project" value="UniProtKB-KW"/>
</dbReference>
<dbReference type="GO" id="GO:0000428">
    <property type="term" value="C:DNA-directed RNA polymerase complex"/>
    <property type="evidence" value="ECO:0007669"/>
    <property type="project" value="UniProtKB-KW"/>
</dbReference>
<dbReference type="InterPro" id="IPR007121">
    <property type="entry name" value="RNA_pol_bsu_CS"/>
</dbReference>
<dbReference type="InterPro" id="IPR015712">
    <property type="entry name" value="DNA-dir_RNA_pol_su2"/>
</dbReference>
<feature type="domain" description="RNA polymerase Rpb2" evidence="12">
    <location>
        <begin position="192"/>
        <end position="364"/>
    </location>
</feature>
<evidence type="ECO:0000256" key="9">
    <source>
        <dbReference type="RuleBase" id="RU363031"/>
    </source>
</evidence>
<dbReference type="Gene3D" id="3.90.1100.10">
    <property type="match status" value="2"/>
</dbReference>
<gene>
    <name evidence="17" type="ORF">H312_01459</name>
</gene>
<dbReference type="CDD" id="cd00653">
    <property type="entry name" value="RNA_pol_B_RPB2"/>
    <property type="match status" value="1"/>
</dbReference>
<evidence type="ECO:0000259" key="10">
    <source>
        <dbReference type="Pfam" id="PF00562"/>
    </source>
</evidence>
<dbReference type="PANTHER" id="PTHR20856">
    <property type="entry name" value="DNA-DIRECTED RNA POLYMERASE I SUBUNIT 2"/>
    <property type="match status" value="1"/>
</dbReference>
<evidence type="ECO:0000256" key="8">
    <source>
        <dbReference type="RuleBase" id="RU000434"/>
    </source>
</evidence>
<dbReference type="InterPro" id="IPR007644">
    <property type="entry name" value="RNA_pol_bsu_protrusion"/>
</dbReference>
<keyword evidence="18" id="KW-1185">Reference proteome</keyword>
<dbReference type="SUPFAM" id="SSF64484">
    <property type="entry name" value="beta and beta-prime subunits of DNA dependent RNA-polymerase"/>
    <property type="match status" value="1"/>
</dbReference>
<dbReference type="Pfam" id="PF04563">
    <property type="entry name" value="RNA_pol_Rpb2_1"/>
    <property type="match status" value="2"/>
</dbReference>
<evidence type="ECO:0000256" key="1">
    <source>
        <dbReference type="ARBA" id="ARBA00006835"/>
    </source>
</evidence>
<feature type="domain" description="RNA polymerase beta subunit protrusion" evidence="13">
    <location>
        <begin position="162"/>
        <end position="407"/>
    </location>
</feature>
<dbReference type="Pfam" id="PF00562">
    <property type="entry name" value="RNA_pol_Rpb2_6"/>
    <property type="match status" value="2"/>
</dbReference>
<dbReference type="Pfam" id="PF04566">
    <property type="entry name" value="RNA_pol_Rpb2_4"/>
    <property type="match status" value="1"/>
</dbReference>
<dbReference type="GO" id="GO:0003677">
    <property type="term" value="F:DNA binding"/>
    <property type="evidence" value="ECO:0007669"/>
    <property type="project" value="InterPro"/>
</dbReference>
<evidence type="ECO:0000256" key="2">
    <source>
        <dbReference type="ARBA" id="ARBA00022478"/>
    </source>
</evidence>
<dbReference type="GO" id="GO:0032549">
    <property type="term" value="F:ribonucleoside binding"/>
    <property type="evidence" value="ECO:0007669"/>
    <property type="project" value="InterPro"/>
</dbReference>
<dbReference type="InterPro" id="IPR007641">
    <property type="entry name" value="RNA_pol_Rpb2_7"/>
</dbReference>
<evidence type="ECO:0000256" key="7">
    <source>
        <dbReference type="ARBA" id="ARBA00023163"/>
    </source>
</evidence>
<dbReference type="Pfam" id="PF04567">
    <property type="entry name" value="RNA_pol_Rpb2_5"/>
    <property type="match status" value="1"/>
</dbReference>
<dbReference type="InterPro" id="IPR007642">
    <property type="entry name" value="RNA_pol_Rpb2_2"/>
</dbReference>
<feature type="domain" description="DNA-directed RNA polymerase subunit 2 hybrid-binding" evidence="10">
    <location>
        <begin position="700"/>
        <end position="817"/>
    </location>
</feature>
<comment type="similarity">
    <text evidence="1 8">Belongs to the RNA polymerase beta chain family.</text>
</comment>
<evidence type="ECO:0000313" key="17">
    <source>
        <dbReference type="EMBL" id="KCZ81167.1"/>
    </source>
</evidence>
<dbReference type="EMBL" id="KK365149">
    <property type="protein sequence ID" value="KCZ81167.1"/>
    <property type="molecule type" value="Genomic_DNA"/>
</dbReference>
<feature type="domain" description="RNA polymerase Rpb2" evidence="11">
    <location>
        <begin position="1059"/>
        <end position="1139"/>
    </location>
</feature>
<dbReference type="Gene3D" id="2.40.50.150">
    <property type="match status" value="1"/>
</dbReference>
<dbReference type="STRING" id="1288291.A0A059F241"/>
<evidence type="ECO:0000256" key="3">
    <source>
        <dbReference type="ARBA" id="ARBA00022679"/>
    </source>
</evidence>
<feature type="domain" description="DNA-directed RNA polymerase subunit 2 hybrid-binding" evidence="10">
    <location>
        <begin position="853"/>
        <end position="1057"/>
    </location>
</feature>
<sequence>MRKYALEKTQILVEELMTPLFCSRHHIESYNSFILNDIPSIISANKTVYSDIDQSFYLTYKSIRITKPSLEEDMNSRVIFPNECRIRDLTYSANLYADIEYIKDKIQVTKNNVFLGKIPVMLKSILCHLSEENKSFHKINIGNESYKLPLTKSHAEKDKIKYKSKECPNDYGGYFIINGVERVVLIQEQLSKNRIIVEHDKQYGRIVSVTSSTLARKSKTGIYLNKKSVLTLKNNIFTTDVPLIIVLKAFGMTTDKMIVEFIGYEQSIIDMLEISIEECCKEEIFTQTQALNYLNKSLKLIYDDSLQKIDKVQRTRKLLNDVILPNIPNEGANQFRKALILCFMTRFLLLDDKVDDIDFVGNKRFEMSGQLLSLLFEDTFIRFNTDLKKSIDKVLSRIRSDNFDALSYLNLQVNLITNSFNRAISTGNWSLKRFRMDKKGVSQVLSRLSYTSAIGMMTRIQAQFEKTRKISGPRSLHTSSFGVICPNDTPEGESCGLVKNLSLLAYITTGNKKNLNNDLTLEIKDEEKDLSEEIILKMNVKHYSICNANDIHSGYSVFLNGSFLGVAFHFERFINELRNLRNKNILSPDTSISKSDSRKIINISTDSGRLCRPLLILKDNKTKLTFKDVEQVKNRYKSVEDLFKEGKIEYIDVNESNDSLISFFDPYKFTDLCERKSDENIMGVQYTHMEVSDYTMLGYIASLIPFPNHNQSPRNTYQCAMSKQAMGILHSFYRERYDNVLNILTYAQKPIVSSRTKQFMPSGTNAMVAVMSYSGYDIEDALILNRASLDRGFAIGEIYKSYKQEIKEYIDGTKQKLVFKKFPGEKIVDGDYFINLSTNDPNKLTGERYKGLDHAVLDSLIITTSDVPIVKARIRQIRVPELGDKFSSRHGQKGVVGLIVEEINLPFNEKGIKPDIIMNPHGYPSRMTVGKILELIYGKIGALEGKEMDATIFSCDIENFGVEKLKDVQIDHSKNLDFDEVVNQYRETFNALTKHGFSYSGKECFYSGITGEIMEGYVFFGPIYYQRLKHMVADKMHARAKGPRALLTRQPTEGRSKQGGLRLGEMERDCLVGYGVSHIILERLLTSSDGYEVNFCSKCCLIITKEKCCGSPISCIVPYAFKLLLFELLAMNIVPKIYLKKL</sequence>
<evidence type="ECO:0000259" key="13">
    <source>
        <dbReference type="Pfam" id="PF04563"/>
    </source>
</evidence>
<dbReference type="OrthoDB" id="10248617at2759"/>
<dbReference type="FunFam" id="2.40.270.10:FF:000011">
    <property type="entry name" value="DNA-directed RNA polymerase subunit beta"/>
    <property type="match status" value="1"/>
</dbReference>
<comment type="function">
    <text evidence="9">DNA-dependent RNA polymerase catalyzes the transcription of DNA into RNA using the four ribonucleoside triphosphates as substrates.</text>
</comment>